<protein>
    <submittedName>
        <fullName evidence="2">Uncharacterized protein</fullName>
    </submittedName>
</protein>
<sequence length="116" mass="12794">MAVALPSLADILNDLSTLRSESISLNQQANNLHDDNSSKPSISGVEKLANFKGSIEKSQSDAGVVENGFEVATEFLRMQQQLTEAKQEMNTLNERMTGLSKELTEVRELIVFNPIK</sequence>
<dbReference type="EMBL" id="JAAAUY010000232">
    <property type="protein sequence ID" value="KAF9332915.1"/>
    <property type="molecule type" value="Genomic_DNA"/>
</dbReference>
<reference evidence="2" key="1">
    <citation type="journal article" date="2020" name="Fungal Divers.">
        <title>Resolving the Mortierellaceae phylogeny through synthesis of multi-gene phylogenetics and phylogenomics.</title>
        <authorList>
            <person name="Vandepol N."/>
            <person name="Liber J."/>
            <person name="Desiro A."/>
            <person name="Na H."/>
            <person name="Kennedy M."/>
            <person name="Barry K."/>
            <person name="Grigoriev I.V."/>
            <person name="Miller A.N."/>
            <person name="O'Donnell K."/>
            <person name="Stajich J.E."/>
            <person name="Bonito G."/>
        </authorList>
    </citation>
    <scope>NUCLEOTIDE SEQUENCE</scope>
    <source>
        <strain evidence="2">NVP1</strain>
    </source>
</reference>
<evidence type="ECO:0000313" key="3">
    <source>
        <dbReference type="Proteomes" id="UP000696485"/>
    </source>
</evidence>
<gene>
    <name evidence="2" type="ORF">BG006_004208</name>
</gene>
<keyword evidence="1" id="KW-0175">Coiled coil</keyword>
<name>A0A9P5SP27_9FUNG</name>
<dbReference type="Proteomes" id="UP000696485">
    <property type="component" value="Unassembled WGS sequence"/>
</dbReference>
<proteinExistence type="predicted"/>
<accession>A0A9P5SP27</accession>
<dbReference type="AlphaFoldDB" id="A0A9P5SP27"/>
<feature type="coiled-coil region" evidence="1">
    <location>
        <begin position="75"/>
        <end position="109"/>
    </location>
</feature>
<organism evidence="2 3">
    <name type="scientific">Podila minutissima</name>
    <dbReference type="NCBI Taxonomy" id="64525"/>
    <lineage>
        <taxon>Eukaryota</taxon>
        <taxon>Fungi</taxon>
        <taxon>Fungi incertae sedis</taxon>
        <taxon>Mucoromycota</taxon>
        <taxon>Mortierellomycotina</taxon>
        <taxon>Mortierellomycetes</taxon>
        <taxon>Mortierellales</taxon>
        <taxon>Mortierellaceae</taxon>
        <taxon>Podila</taxon>
    </lineage>
</organism>
<evidence type="ECO:0000256" key="1">
    <source>
        <dbReference type="SAM" id="Coils"/>
    </source>
</evidence>
<keyword evidence="3" id="KW-1185">Reference proteome</keyword>
<evidence type="ECO:0000313" key="2">
    <source>
        <dbReference type="EMBL" id="KAF9332915.1"/>
    </source>
</evidence>
<comment type="caution">
    <text evidence="2">The sequence shown here is derived from an EMBL/GenBank/DDBJ whole genome shotgun (WGS) entry which is preliminary data.</text>
</comment>